<gene>
    <name evidence="1" type="ORF">JX265_000137</name>
</gene>
<dbReference type="AlphaFoldDB" id="A0A9Q0AVA1"/>
<organism evidence="1 2">
    <name type="scientific">Neoarthrinium moseri</name>
    <dbReference type="NCBI Taxonomy" id="1658444"/>
    <lineage>
        <taxon>Eukaryota</taxon>
        <taxon>Fungi</taxon>
        <taxon>Dikarya</taxon>
        <taxon>Ascomycota</taxon>
        <taxon>Pezizomycotina</taxon>
        <taxon>Sordariomycetes</taxon>
        <taxon>Xylariomycetidae</taxon>
        <taxon>Amphisphaeriales</taxon>
        <taxon>Apiosporaceae</taxon>
        <taxon>Neoarthrinium</taxon>
    </lineage>
</organism>
<protein>
    <submittedName>
        <fullName evidence="1">Uncharacterized protein</fullName>
    </submittedName>
</protein>
<accession>A0A9Q0AVA1</accession>
<name>A0A9Q0AVA1_9PEZI</name>
<dbReference type="Proteomes" id="UP000829685">
    <property type="component" value="Unassembled WGS sequence"/>
</dbReference>
<sequence length="117" mass="13392">MPQEPGSLIRWAKTLTDINEHQPQRHHLNAISDPCENYFRPPVEYVKAISISGSSPVSIMREQRPGCLRLWGRVLGTVEAIGHPIHGSVMREHLLEALWTLLFWYEQRKLNPGSDKA</sequence>
<reference evidence="1" key="1">
    <citation type="submission" date="2021-03" db="EMBL/GenBank/DDBJ databases">
        <title>Revisited historic fungal species revealed as producer of novel bioactive compounds through whole genome sequencing and comparative genomics.</title>
        <authorList>
            <person name="Vignolle G.A."/>
            <person name="Hochenegger N."/>
            <person name="Mach R.L."/>
            <person name="Mach-Aigner A.R."/>
            <person name="Javad Rahimi M."/>
            <person name="Salim K.A."/>
            <person name="Chan C.M."/>
            <person name="Lim L.B.L."/>
            <person name="Cai F."/>
            <person name="Druzhinina I.S."/>
            <person name="U'Ren J.M."/>
            <person name="Derntl C."/>
        </authorList>
    </citation>
    <scope>NUCLEOTIDE SEQUENCE</scope>
    <source>
        <strain evidence="1">TUCIM 5799</strain>
    </source>
</reference>
<proteinExistence type="predicted"/>
<comment type="caution">
    <text evidence="1">The sequence shown here is derived from an EMBL/GenBank/DDBJ whole genome shotgun (WGS) entry which is preliminary data.</text>
</comment>
<dbReference type="EMBL" id="JAFIMR010000001">
    <property type="protein sequence ID" value="KAI1881311.1"/>
    <property type="molecule type" value="Genomic_DNA"/>
</dbReference>
<keyword evidence="2" id="KW-1185">Reference proteome</keyword>
<evidence type="ECO:0000313" key="2">
    <source>
        <dbReference type="Proteomes" id="UP000829685"/>
    </source>
</evidence>
<evidence type="ECO:0000313" key="1">
    <source>
        <dbReference type="EMBL" id="KAI1881311.1"/>
    </source>
</evidence>